<dbReference type="RefSeq" id="WP_284308076.1">
    <property type="nucleotide sequence ID" value="NZ_BSPB01000019.1"/>
</dbReference>
<feature type="binding site" evidence="8">
    <location>
        <position position="34"/>
    </location>
    <ligand>
        <name>NADPH</name>
        <dbReference type="ChEBI" id="CHEBI:57783"/>
    </ligand>
</feature>
<evidence type="ECO:0000256" key="9">
    <source>
        <dbReference type="RuleBase" id="RU000437"/>
    </source>
</evidence>
<feature type="binding site" evidence="8">
    <location>
        <position position="51"/>
    </location>
    <ligand>
        <name>NADPH</name>
        <dbReference type="ChEBI" id="CHEBI:57783"/>
    </ligand>
</feature>
<feature type="domain" description="Glycerol-3-phosphate dehydrogenase NAD-dependent C-terminal" evidence="13">
    <location>
        <begin position="186"/>
        <end position="326"/>
    </location>
</feature>
<dbReference type="Pfam" id="PF01210">
    <property type="entry name" value="NAD_Gly3P_dh_N"/>
    <property type="match status" value="1"/>
</dbReference>
<feature type="binding site" evidence="8">
    <location>
        <position position="146"/>
    </location>
    <ligand>
        <name>NADPH</name>
        <dbReference type="ChEBI" id="CHEBI:57783"/>
    </ligand>
</feature>
<reference evidence="15" key="1">
    <citation type="journal article" date="2019" name="Int. J. Syst. Evol. Microbiol.">
        <title>The Global Catalogue of Microorganisms (GCM) 10K type strain sequencing project: providing services to taxonomists for standard genome sequencing and annotation.</title>
        <authorList>
            <consortium name="The Broad Institute Genomics Platform"/>
            <consortium name="The Broad Institute Genome Sequencing Center for Infectious Disease"/>
            <person name="Wu L."/>
            <person name="Ma J."/>
        </authorList>
    </citation>
    <scope>NUCLEOTIDE SEQUENCE [LARGE SCALE GENOMIC DNA]</scope>
    <source>
        <strain evidence="15">NBRC 109341</strain>
    </source>
</reference>
<comment type="catalytic activity">
    <reaction evidence="8">
        <text>sn-glycerol 3-phosphate + NAD(+) = dihydroxyacetone phosphate + NADH + H(+)</text>
        <dbReference type="Rhea" id="RHEA:11092"/>
        <dbReference type="ChEBI" id="CHEBI:15378"/>
        <dbReference type="ChEBI" id="CHEBI:57540"/>
        <dbReference type="ChEBI" id="CHEBI:57597"/>
        <dbReference type="ChEBI" id="CHEBI:57642"/>
        <dbReference type="ChEBI" id="CHEBI:57945"/>
        <dbReference type="EC" id="1.1.1.94"/>
    </reaction>
</comment>
<comment type="caution">
    <text evidence="8">Lacks conserved residue(s) required for the propagation of feature annotation.</text>
</comment>
<organism evidence="14 15">
    <name type="scientific">Hydrogenophaga electricum</name>
    <dbReference type="NCBI Taxonomy" id="1230953"/>
    <lineage>
        <taxon>Bacteria</taxon>
        <taxon>Pseudomonadati</taxon>
        <taxon>Pseudomonadota</taxon>
        <taxon>Betaproteobacteria</taxon>
        <taxon>Burkholderiales</taxon>
        <taxon>Comamonadaceae</taxon>
        <taxon>Hydrogenophaga</taxon>
    </lineage>
</organism>
<feature type="binding site" evidence="8">
    <location>
        <position position="250"/>
    </location>
    <ligand>
        <name>sn-glycerol 3-phosphate</name>
        <dbReference type="ChEBI" id="CHEBI:57597"/>
    </ligand>
</feature>
<feature type="binding site" evidence="8">
    <location>
        <position position="260"/>
    </location>
    <ligand>
        <name>sn-glycerol 3-phosphate</name>
        <dbReference type="ChEBI" id="CHEBI:57597"/>
    </ligand>
</feature>
<feature type="binding site" evidence="8">
    <location>
        <position position="262"/>
    </location>
    <ligand>
        <name>sn-glycerol 3-phosphate</name>
        <dbReference type="ChEBI" id="CHEBI:57597"/>
    </ligand>
</feature>
<sequence length="339" mass="34882">MKIVVLGAGAWGTALAVNAAGHAGACHEVTLWARDAAQAVQMQAARENTRYLPGHPFPPVLQVSHEPLSPDAGLLARADLIIIGSPMAALRGMLAYLRTLHVPVAWLCKGFESSQEPGVAGLMGHEVAAAVAPQLRAGVLSGPSFAQEVARGQPTALVAASEHASVREALVAAFHGPTLRVYANEDIVGVEVGGAVKNVLAIATGLCDGLALGLNARAALVTRGLAEMTRLGLALGARADTFMGLSGLGDLVLTATGDLSRNRKVGQLLAQGLSLRQAVDSLGHVAEGVYSARTVVQRARALGVEMPISEGVVALLEGRLKPAEAVATLMGRDPKDEAL</sequence>
<evidence type="ECO:0000259" key="12">
    <source>
        <dbReference type="Pfam" id="PF01210"/>
    </source>
</evidence>
<evidence type="ECO:0000256" key="3">
    <source>
        <dbReference type="ARBA" id="ARBA00022857"/>
    </source>
</evidence>
<comment type="pathway">
    <text evidence="8">Membrane lipid metabolism; glycerophospholipid metabolism.</text>
</comment>
<feature type="binding site" evidence="8">
    <location>
        <position position="197"/>
    </location>
    <ligand>
        <name>sn-glycerol 3-phosphate</name>
        <dbReference type="ChEBI" id="CHEBI:57597"/>
    </ligand>
</feature>
<keyword evidence="2 8" id="KW-0444">Lipid biosynthesis</keyword>
<comment type="subcellular location">
    <subcellularLocation>
        <location evidence="8">Cytoplasm</location>
    </subcellularLocation>
</comment>
<dbReference type="Gene3D" id="3.40.50.720">
    <property type="entry name" value="NAD(P)-binding Rossmann-like Domain"/>
    <property type="match status" value="1"/>
</dbReference>
<comment type="function">
    <text evidence="8">Catalyzes the reduction of the glycolytic intermediate dihydroxyacetone phosphate (DHAP) to sn-glycerol 3-phosphate (G3P), the key precursor for phospholipid synthesis.</text>
</comment>
<feature type="binding site" evidence="8">
    <location>
        <position position="11"/>
    </location>
    <ligand>
        <name>NADPH</name>
        <dbReference type="ChEBI" id="CHEBI:57783"/>
    </ligand>
</feature>
<feature type="active site" description="Proton acceptor" evidence="8">
    <location>
        <position position="197"/>
    </location>
</feature>
<keyword evidence="3 8" id="KW-0521">NADP</keyword>
<feature type="binding site" evidence="8">
    <location>
        <position position="109"/>
    </location>
    <ligand>
        <name>sn-glycerol 3-phosphate</name>
        <dbReference type="ChEBI" id="CHEBI:57597"/>
    </ligand>
</feature>
<dbReference type="Gene3D" id="1.10.1040.10">
    <property type="entry name" value="N-(1-d-carboxylethyl)-l-norvaline Dehydrogenase, domain 2"/>
    <property type="match status" value="1"/>
</dbReference>
<name>A0ABQ6C5J0_9BURK</name>
<protein>
    <recommendedName>
        <fullName evidence="8">Glycerol-3-phosphate dehydrogenase [NAD(P)+]</fullName>
        <ecNumber evidence="8">1.1.1.94</ecNumber>
    </recommendedName>
    <alternativeName>
        <fullName evidence="8">NAD(P)(+)-dependent glycerol-3-phosphate dehydrogenase</fullName>
    </alternativeName>
    <alternativeName>
        <fullName evidence="8">NAD(P)H-dependent dihydroxyacetone-phosphate reductase</fullName>
    </alternativeName>
</protein>
<feature type="signal peptide" evidence="11">
    <location>
        <begin position="1"/>
        <end position="19"/>
    </location>
</feature>
<dbReference type="PIRSF" id="PIRSF000114">
    <property type="entry name" value="Glycerol-3-P_dh"/>
    <property type="match status" value="1"/>
</dbReference>
<comment type="catalytic activity">
    <reaction evidence="8 10">
        <text>sn-glycerol 3-phosphate + NADP(+) = dihydroxyacetone phosphate + NADPH + H(+)</text>
        <dbReference type="Rhea" id="RHEA:11096"/>
        <dbReference type="ChEBI" id="CHEBI:15378"/>
        <dbReference type="ChEBI" id="CHEBI:57597"/>
        <dbReference type="ChEBI" id="CHEBI:57642"/>
        <dbReference type="ChEBI" id="CHEBI:57783"/>
        <dbReference type="ChEBI" id="CHEBI:58349"/>
        <dbReference type="EC" id="1.1.1.94"/>
    </reaction>
</comment>
<dbReference type="PRINTS" id="PR00077">
    <property type="entry name" value="GPDHDRGNASE"/>
</dbReference>
<feature type="domain" description="Glycerol-3-phosphate dehydrogenase NAD-dependent N-terminal" evidence="12">
    <location>
        <begin position="2"/>
        <end position="165"/>
    </location>
</feature>
<feature type="binding site" evidence="8">
    <location>
        <position position="285"/>
    </location>
    <ligand>
        <name>NADPH</name>
        <dbReference type="ChEBI" id="CHEBI:57783"/>
    </ligand>
</feature>
<dbReference type="Proteomes" id="UP001156903">
    <property type="component" value="Unassembled WGS sequence"/>
</dbReference>
<comment type="caution">
    <text evidence="14">The sequence shown here is derived from an EMBL/GenBank/DDBJ whole genome shotgun (WGS) entry which is preliminary data.</text>
</comment>
<dbReference type="InterPro" id="IPR013328">
    <property type="entry name" value="6PGD_dom2"/>
</dbReference>
<feature type="chain" id="PRO_5046692377" description="Glycerol-3-phosphate dehydrogenase [NAD(P)+]" evidence="11">
    <location>
        <begin position="20"/>
        <end position="339"/>
    </location>
</feature>
<dbReference type="PROSITE" id="PS00957">
    <property type="entry name" value="NAD_G3PDH"/>
    <property type="match status" value="1"/>
</dbReference>
<feature type="binding site" evidence="8">
    <location>
        <position position="109"/>
    </location>
    <ligand>
        <name>NADPH</name>
        <dbReference type="ChEBI" id="CHEBI:57783"/>
    </ligand>
</feature>
<keyword evidence="4 8" id="KW-0560">Oxidoreductase</keyword>
<keyword evidence="8 9" id="KW-0520">NAD</keyword>
<accession>A0ABQ6C5J0</accession>
<keyword evidence="11" id="KW-0732">Signal</keyword>
<evidence type="ECO:0000256" key="2">
    <source>
        <dbReference type="ARBA" id="ARBA00022516"/>
    </source>
</evidence>
<evidence type="ECO:0000256" key="8">
    <source>
        <dbReference type="HAMAP-Rule" id="MF_00394"/>
    </source>
</evidence>
<evidence type="ECO:0000259" key="13">
    <source>
        <dbReference type="Pfam" id="PF07479"/>
    </source>
</evidence>
<evidence type="ECO:0000256" key="4">
    <source>
        <dbReference type="ARBA" id="ARBA00023002"/>
    </source>
</evidence>
<evidence type="ECO:0000313" key="15">
    <source>
        <dbReference type="Proteomes" id="UP001156903"/>
    </source>
</evidence>
<dbReference type="InterPro" id="IPR036291">
    <property type="entry name" value="NAD(P)-bd_dom_sf"/>
</dbReference>
<feature type="binding site" evidence="8">
    <location>
        <position position="287"/>
    </location>
    <ligand>
        <name>NADPH</name>
        <dbReference type="ChEBI" id="CHEBI:57783"/>
    </ligand>
</feature>
<keyword evidence="7 8" id="KW-1208">Phospholipid metabolism</keyword>
<dbReference type="InterPro" id="IPR008927">
    <property type="entry name" value="6-PGluconate_DH-like_C_sf"/>
</dbReference>
<keyword evidence="8" id="KW-0963">Cytoplasm</keyword>
<dbReference type="InterPro" id="IPR006168">
    <property type="entry name" value="G3P_DH_NAD-dep"/>
</dbReference>
<dbReference type="InterPro" id="IPR011128">
    <property type="entry name" value="G3P_DH_NAD-dep_N"/>
</dbReference>
<feature type="binding site" evidence="8">
    <location>
        <position position="261"/>
    </location>
    <ligand>
        <name>sn-glycerol 3-phosphate</name>
        <dbReference type="ChEBI" id="CHEBI:57597"/>
    </ligand>
</feature>
<dbReference type="PANTHER" id="PTHR11728">
    <property type="entry name" value="GLYCEROL-3-PHOSPHATE DEHYDROGENASE"/>
    <property type="match status" value="1"/>
</dbReference>
<dbReference type="SUPFAM" id="SSF48179">
    <property type="entry name" value="6-phosphogluconate dehydrogenase C-terminal domain-like"/>
    <property type="match status" value="1"/>
</dbReference>
<dbReference type="Pfam" id="PF07479">
    <property type="entry name" value="NAD_Gly3P_dh_C"/>
    <property type="match status" value="1"/>
</dbReference>
<dbReference type="PANTHER" id="PTHR11728:SF1">
    <property type="entry name" value="GLYCEROL-3-PHOSPHATE DEHYDROGENASE [NAD(+)] 2, CHLOROPLASTIC"/>
    <property type="match status" value="1"/>
</dbReference>
<dbReference type="EMBL" id="BSPB01000019">
    <property type="protein sequence ID" value="GLS15064.1"/>
    <property type="molecule type" value="Genomic_DNA"/>
</dbReference>
<comment type="similarity">
    <text evidence="1 8 9">Belongs to the NAD-dependent glycerol-3-phosphate dehydrogenase family.</text>
</comment>
<dbReference type="EC" id="1.1.1.94" evidence="8"/>
<dbReference type="HAMAP" id="MF_00394">
    <property type="entry name" value="NAD_Glyc3P_dehydrog"/>
    <property type="match status" value="1"/>
</dbReference>
<gene>
    <name evidence="8 14" type="primary">gpsA</name>
    <name evidence="14" type="ORF">GCM10007935_24970</name>
</gene>
<feature type="binding site" evidence="8">
    <location>
        <position position="261"/>
    </location>
    <ligand>
        <name>NADPH</name>
        <dbReference type="ChEBI" id="CHEBI:57783"/>
    </ligand>
</feature>
<evidence type="ECO:0000256" key="10">
    <source>
        <dbReference type="RuleBase" id="RU000439"/>
    </source>
</evidence>
<proteinExistence type="inferred from homology"/>
<evidence type="ECO:0000256" key="6">
    <source>
        <dbReference type="ARBA" id="ARBA00023209"/>
    </source>
</evidence>
<evidence type="ECO:0000256" key="7">
    <source>
        <dbReference type="ARBA" id="ARBA00023264"/>
    </source>
</evidence>
<dbReference type="NCBIfam" id="NF000940">
    <property type="entry name" value="PRK00094.1-2"/>
    <property type="match status" value="1"/>
</dbReference>
<evidence type="ECO:0000256" key="5">
    <source>
        <dbReference type="ARBA" id="ARBA00023098"/>
    </source>
</evidence>
<evidence type="ECO:0000256" key="11">
    <source>
        <dbReference type="SAM" id="SignalP"/>
    </source>
</evidence>
<feature type="binding site" evidence="8">
    <location>
        <position position="144"/>
    </location>
    <ligand>
        <name>sn-glycerol 3-phosphate</name>
        <dbReference type="ChEBI" id="CHEBI:57597"/>
    </ligand>
</feature>
<keyword evidence="15" id="KW-1185">Reference proteome</keyword>
<feature type="binding site" evidence="8">
    <location>
        <position position="142"/>
    </location>
    <ligand>
        <name>sn-glycerol 3-phosphate</name>
        <dbReference type="ChEBI" id="CHEBI:57597"/>
    </ligand>
</feature>
<dbReference type="NCBIfam" id="NF000942">
    <property type="entry name" value="PRK00094.1-4"/>
    <property type="match status" value="1"/>
</dbReference>
<keyword evidence="8" id="KW-0547">Nucleotide-binding</keyword>
<keyword evidence="5 8" id="KW-0443">Lipid metabolism</keyword>
<evidence type="ECO:0000313" key="14">
    <source>
        <dbReference type="EMBL" id="GLS15064.1"/>
    </source>
</evidence>
<dbReference type="InterPro" id="IPR006109">
    <property type="entry name" value="G3P_DH_NAD-dep_C"/>
</dbReference>
<dbReference type="SUPFAM" id="SSF51735">
    <property type="entry name" value="NAD(P)-binding Rossmann-fold domains"/>
    <property type="match status" value="1"/>
</dbReference>
<keyword evidence="6 8" id="KW-0594">Phospholipid biosynthesis</keyword>
<evidence type="ECO:0000256" key="1">
    <source>
        <dbReference type="ARBA" id="ARBA00011009"/>
    </source>
</evidence>